<feature type="compositionally biased region" description="Low complexity" evidence="1">
    <location>
        <begin position="84"/>
        <end position="111"/>
    </location>
</feature>
<dbReference type="Proteomes" id="UP001054857">
    <property type="component" value="Unassembled WGS sequence"/>
</dbReference>
<evidence type="ECO:0000313" key="3">
    <source>
        <dbReference type="Proteomes" id="UP001054857"/>
    </source>
</evidence>
<feature type="region of interest" description="Disordered" evidence="1">
    <location>
        <begin position="230"/>
        <end position="258"/>
    </location>
</feature>
<feature type="compositionally biased region" description="Low complexity" evidence="1">
    <location>
        <begin position="230"/>
        <end position="256"/>
    </location>
</feature>
<reference evidence="2 3" key="1">
    <citation type="journal article" date="2021" name="Sci. Rep.">
        <title>Genome sequencing of the multicellular alga Astrephomene provides insights into convergent evolution of germ-soma differentiation.</title>
        <authorList>
            <person name="Yamashita S."/>
            <person name="Yamamoto K."/>
            <person name="Matsuzaki R."/>
            <person name="Suzuki S."/>
            <person name="Yamaguchi H."/>
            <person name="Hirooka S."/>
            <person name="Minakuchi Y."/>
            <person name="Miyagishima S."/>
            <person name="Kawachi M."/>
            <person name="Toyoda A."/>
            <person name="Nozaki H."/>
        </authorList>
    </citation>
    <scope>NUCLEOTIDE SEQUENCE [LARGE SCALE GENOMIC DNA]</scope>
    <source>
        <strain evidence="2 3">NIES-4017</strain>
    </source>
</reference>
<feature type="compositionally biased region" description="Basic residues" evidence="1">
    <location>
        <begin position="170"/>
        <end position="179"/>
    </location>
</feature>
<evidence type="ECO:0000313" key="2">
    <source>
        <dbReference type="EMBL" id="GFR43665.1"/>
    </source>
</evidence>
<gene>
    <name evidence="2" type="ORF">Agub_g4772</name>
</gene>
<name>A0AAD3DKQ8_9CHLO</name>
<feature type="compositionally biased region" description="Low complexity" evidence="1">
    <location>
        <begin position="147"/>
        <end position="169"/>
    </location>
</feature>
<dbReference type="AlphaFoldDB" id="A0AAD3DKQ8"/>
<accession>A0AAD3DKQ8</accession>
<dbReference type="EMBL" id="BMAR01000006">
    <property type="protein sequence ID" value="GFR43665.1"/>
    <property type="molecule type" value="Genomic_DNA"/>
</dbReference>
<protein>
    <submittedName>
        <fullName evidence="2">Uncharacterized protein</fullName>
    </submittedName>
</protein>
<organism evidence="2 3">
    <name type="scientific">Astrephomene gubernaculifera</name>
    <dbReference type="NCBI Taxonomy" id="47775"/>
    <lineage>
        <taxon>Eukaryota</taxon>
        <taxon>Viridiplantae</taxon>
        <taxon>Chlorophyta</taxon>
        <taxon>core chlorophytes</taxon>
        <taxon>Chlorophyceae</taxon>
        <taxon>CS clade</taxon>
        <taxon>Chlamydomonadales</taxon>
        <taxon>Astrephomenaceae</taxon>
        <taxon>Astrephomene</taxon>
    </lineage>
</organism>
<evidence type="ECO:0000256" key="1">
    <source>
        <dbReference type="SAM" id="MobiDB-lite"/>
    </source>
</evidence>
<feature type="region of interest" description="Disordered" evidence="1">
    <location>
        <begin position="39"/>
        <end position="195"/>
    </location>
</feature>
<proteinExistence type="predicted"/>
<sequence length="582" mass="61544">MILRLRSAVPLLQTLSGWAAKTPVPPVLRRAVVLQASHASTAASGDSDGSHDKADQLASGSQPEAPKKRGGSSLPKATEVEKPAAGGLAEADAYGEAGDAADATRSAQSSTSKRRSRKATTEADEQQQDLVQPAAPAKRSRRKKADAPPADADVTEEGSAGSSATVAAAPKKRSSKAAAKKTEEASSEGEQEVESYDIRGLPYEDCLVLPRKAEQVLIALGVRSPLVTPAAGNAGPSSSSSGSSSSSSPPKPADAGTPLRNVHELAQYLGWRDVRAVVPQLLVAQYQRYLGDSPDYLYDLLCLDFGEPFLSSDVVRSAVLAATRAAKKGHEVSAKGTPPEALLKAALEKLEQLAGSGALQAQEKAKLGLTAAQVELFLLDWASAKLAGLQPGEDSQGIQYLARRCAALQLTRPVVVERLHRFLRGASLQELAASTGRGSSRVVKLTQPMEALVEGLKAGVRLDRERLLQDFRLGPGAPMHGLVPQLQATLAREEARASEPGSSMFYSSIVDKIRVAKPFSEAIPVQEKVWAKEQGDDASNYTLTTAQLRLLFHMGRLDRFRAEQAKRPDANTGLGAGVEVPS</sequence>
<keyword evidence="3" id="KW-1185">Reference proteome</keyword>
<feature type="compositionally biased region" description="Acidic residues" evidence="1">
    <location>
        <begin position="185"/>
        <end position="195"/>
    </location>
</feature>
<comment type="caution">
    <text evidence="2">The sequence shown here is derived from an EMBL/GenBank/DDBJ whole genome shotgun (WGS) entry which is preliminary data.</text>
</comment>